<accession>A0ABU3XUT8</accession>
<evidence type="ECO:0000313" key="2">
    <source>
        <dbReference type="Proteomes" id="UP001273935"/>
    </source>
</evidence>
<proteinExistence type="predicted"/>
<comment type="caution">
    <text evidence="1">The sequence shown here is derived from an EMBL/GenBank/DDBJ whole genome shotgun (WGS) entry which is preliminary data.</text>
</comment>
<dbReference type="RefSeq" id="WP_309041660.1">
    <property type="nucleotide sequence ID" value="NZ_CP133395.1"/>
</dbReference>
<protein>
    <submittedName>
        <fullName evidence="1">Uncharacterized protein</fullName>
    </submittedName>
</protein>
<organism evidence="1 2">
    <name type="scientific">Metapseudomonas otitidis</name>
    <dbReference type="NCBI Taxonomy" id="319939"/>
    <lineage>
        <taxon>Bacteria</taxon>
        <taxon>Pseudomonadati</taxon>
        <taxon>Pseudomonadota</taxon>
        <taxon>Gammaproteobacteria</taxon>
        <taxon>Pseudomonadales</taxon>
        <taxon>Pseudomonadaceae</taxon>
        <taxon>Metapseudomonas</taxon>
    </lineage>
</organism>
<evidence type="ECO:0000313" key="1">
    <source>
        <dbReference type="EMBL" id="MDV3441682.1"/>
    </source>
</evidence>
<dbReference type="Proteomes" id="UP001273935">
    <property type="component" value="Unassembled WGS sequence"/>
</dbReference>
<dbReference type="EMBL" id="JAWJUL010000084">
    <property type="protein sequence ID" value="MDV3441682.1"/>
    <property type="molecule type" value="Genomic_DNA"/>
</dbReference>
<name>A0ABU3XUT8_9GAMM</name>
<sequence length="298" mass="33254">MGKERTKKDRIRSTPLLGGTLQKASADHAYERIRHCFLFCFYVEITCDYLNTLYGTTHDPATVIADSATHQIDEGYKNLKADEFDKSSSAPQDLSITGYSKMDAAHFNNLGLNSAFVGTLAKYAKTDPMVARLKEYCETTCGNTRLMPKAINIGPDKAVDSAQTDFKKLLFASKVIGSPCVSIKSISSYIRLVTIRLSIYKARYKQKNQHALVAAIRGYKHGFARAEVTTTSTGASQHGSLLRTLRDEIEWVVREVNDHLSQFTSLPSTISRTKRMPGSPLKDPQGLFDTRYYLDDSL</sequence>
<keyword evidence="2" id="KW-1185">Reference proteome</keyword>
<gene>
    <name evidence="1" type="ORF">R0G64_19880</name>
</gene>
<reference evidence="1 2" key="1">
    <citation type="submission" date="2023-10" db="EMBL/GenBank/DDBJ databases">
        <title>Pseudomonas otitidis isolated from a paediatric patient with cystic fibrosis in Chile.</title>
        <authorList>
            <person name="Amsteins-Romero L."/>
            <person name="Opazo-Capurro A."/>
            <person name="Matus-Kohler M."/>
            <person name="Gonzalez-Rocha G."/>
        </authorList>
    </citation>
    <scope>NUCLEOTIDE SEQUENCE [LARGE SCALE GENOMIC DNA]</scope>
    <source>
        <strain evidence="1 2">P-714</strain>
    </source>
</reference>